<dbReference type="EMBL" id="BLLK01000040">
    <property type="protein sequence ID" value="GFH50471.1"/>
    <property type="molecule type" value="Genomic_DNA"/>
</dbReference>
<reference evidence="1 2" key="1">
    <citation type="journal article" date="2021" name="Sci. Rep.">
        <title>The genome of the diatom Chaetoceros tenuissimus carries an ancient integrated fragment of an extant virus.</title>
        <authorList>
            <person name="Hongo Y."/>
            <person name="Kimura K."/>
            <person name="Takaki Y."/>
            <person name="Yoshida Y."/>
            <person name="Baba S."/>
            <person name="Kobayashi G."/>
            <person name="Nagasaki K."/>
            <person name="Hano T."/>
            <person name="Tomaru Y."/>
        </authorList>
    </citation>
    <scope>NUCLEOTIDE SEQUENCE [LARGE SCALE GENOMIC DNA]</scope>
    <source>
        <strain evidence="1 2">NIES-3715</strain>
    </source>
</reference>
<accession>A0AAD3CQT4</accession>
<sequence>MGLTSTPSKSDTFHIRLQNRNGFNIKFLQQDFEHFVTSEMAAESSFTGITEVNVTAAATSPFFDVCRKLDRSSTLIQSYPLGKPTIQNSIYHKGGDLCLLPSFTTGRKHSVEKDKHRRWTIVRLRGQSTVRSIIIGYRVCSNSFDLAGNTITDREVRSIHYGTSHVKPSFLTYAM</sequence>
<comment type="caution">
    <text evidence="1">The sequence shown here is derived from an EMBL/GenBank/DDBJ whole genome shotgun (WGS) entry which is preliminary data.</text>
</comment>
<organism evidence="1 2">
    <name type="scientific">Chaetoceros tenuissimus</name>
    <dbReference type="NCBI Taxonomy" id="426638"/>
    <lineage>
        <taxon>Eukaryota</taxon>
        <taxon>Sar</taxon>
        <taxon>Stramenopiles</taxon>
        <taxon>Ochrophyta</taxon>
        <taxon>Bacillariophyta</taxon>
        <taxon>Coscinodiscophyceae</taxon>
        <taxon>Chaetocerotophycidae</taxon>
        <taxon>Chaetocerotales</taxon>
        <taxon>Chaetocerotaceae</taxon>
        <taxon>Chaetoceros</taxon>
    </lineage>
</organism>
<evidence type="ECO:0000313" key="1">
    <source>
        <dbReference type="EMBL" id="GFH50471.1"/>
    </source>
</evidence>
<name>A0AAD3CQT4_9STRA</name>
<keyword evidence="2" id="KW-1185">Reference proteome</keyword>
<dbReference type="Proteomes" id="UP001054902">
    <property type="component" value="Unassembled WGS sequence"/>
</dbReference>
<dbReference type="AlphaFoldDB" id="A0AAD3CQT4"/>
<gene>
    <name evidence="1" type="ORF">CTEN210_06947</name>
</gene>
<protein>
    <submittedName>
        <fullName evidence="1">Uncharacterized protein</fullName>
    </submittedName>
</protein>
<proteinExistence type="predicted"/>
<evidence type="ECO:0000313" key="2">
    <source>
        <dbReference type="Proteomes" id="UP001054902"/>
    </source>
</evidence>